<dbReference type="EMBL" id="CP000774">
    <property type="protein sequence ID" value="ABS62696.1"/>
    <property type="molecule type" value="Genomic_DNA"/>
</dbReference>
<dbReference type="SUPFAM" id="SSF51679">
    <property type="entry name" value="Bacterial luciferase-like"/>
    <property type="match status" value="1"/>
</dbReference>
<dbReference type="InterPro" id="IPR036661">
    <property type="entry name" value="Luciferase-like_sf"/>
</dbReference>
<evidence type="ECO:0000256" key="1">
    <source>
        <dbReference type="ARBA" id="ARBA00007789"/>
    </source>
</evidence>
<dbReference type="PANTHER" id="PTHR30137:SF20">
    <property type="entry name" value="N-ACETYL-S-ALKYLCYSTEINE MONOOXYGENASE"/>
    <property type="match status" value="1"/>
</dbReference>
<dbReference type="Proteomes" id="UP000006377">
    <property type="component" value="Chromosome"/>
</dbReference>
<reference evidence="4 5" key="1">
    <citation type="journal article" date="2011" name="Stand. Genomic Sci.">
        <title>Complete genome sequence of Parvibaculum lavamentivorans type strain (DS-1(T)).</title>
        <authorList>
            <person name="Schleheck D."/>
            <person name="Weiss M."/>
            <person name="Pitluck S."/>
            <person name="Bruce D."/>
            <person name="Land M.L."/>
            <person name="Han S."/>
            <person name="Saunders E."/>
            <person name="Tapia R."/>
            <person name="Detter C."/>
            <person name="Brettin T."/>
            <person name="Han J."/>
            <person name="Woyke T."/>
            <person name="Goodwin L."/>
            <person name="Pennacchio L."/>
            <person name="Nolan M."/>
            <person name="Cook A.M."/>
            <person name="Kjelleberg S."/>
            <person name="Thomas T."/>
        </authorList>
    </citation>
    <scope>NUCLEOTIDE SEQUENCE [LARGE SCALE GENOMIC DNA]</scope>
    <source>
        <strain evidence="5">DS-1 / DSM 13023 / NCIMB 13966</strain>
    </source>
</reference>
<dbReference type="eggNOG" id="COG2141">
    <property type="taxonomic scope" value="Bacteria"/>
</dbReference>
<dbReference type="NCBIfam" id="TIGR03558">
    <property type="entry name" value="oxido_grp_1"/>
    <property type="match status" value="1"/>
</dbReference>
<dbReference type="PANTHER" id="PTHR30137">
    <property type="entry name" value="LUCIFERASE-LIKE MONOOXYGENASE"/>
    <property type="match status" value="1"/>
</dbReference>
<protein>
    <recommendedName>
        <fullName evidence="2">Luciferase-like monooxygenase</fullName>
    </recommendedName>
</protein>
<evidence type="ECO:0000313" key="4">
    <source>
        <dbReference type="EMBL" id="ABS62696.1"/>
    </source>
</evidence>
<keyword evidence="5" id="KW-1185">Reference proteome</keyword>
<gene>
    <name evidence="4" type="ordered locus">Plav_1074</name>
</gene>
<comment type="similarity">
    <text evidence="1">To bacterial alkanal monooxygenase alpha and beta chains.</text>
</comment>
<dbReference type="FunFam" id="3.20.20.30:FF:000002">
    <property type="entry name" value="LLM class flavin-dependent oxidoreductase"/>
    <property type="match status" value="1"/>
</dbReference>
<dbReference type="GO" id="GO:0005829">
    <property type="term" value="C:cytosol"/>
    <property type="evidence" value="ECO:0007669"/>
    <property type="project" value="TreeGrafter"/>
</dbReference>
<proteinExistence type="predicted"/>
<feature type="domain" description="Luciferase-like" evidence="3">
    <location>
        <begin position="6"/>
        <end position="314"/>
    </location>
</feature>
<dbReference type="HOGENOM" id="CLU_027853_9_0_5"/>
<sequence length="345" mass="37299">MVTLSVLDQSPIRKGGTAAEAVANTIDLARHAERLGYSRYWLAEHHNTSSFAGSAPEVLIGSVAGATRSIRVGSGGVMLPHYSPLKVAECFRMLETLYPGRIDLGVGRAPGGDMRTSRALQPGPQAYDVGVFPQQVELLIQFLEDAQGLAGEEGGFPGDHPYTGLHATPRGPGMPDLWMLGSGGDGAIIAAQFGMAYCFAHFINQDAGTQPLELYRRNFRASRSLSSPRGSLAVSVTVAETEEEAKRISASRNLWVMHLLQNRAAAFPSIEEALDYPYTDEDKVMLRAIEKRGITGTPEQVRGKLLAMGEAFGVDDFVILTITYDQKDRVRSYELLAEAMGAIPS</sequence>
<dbReference type="AlphaFoldDB" id="A7HS13"/>
<evidence type="ECO:0000256" key="2">
    <source>
        <dbReference type="ARBA" id="ARBA00074555"/>
    </source>
</evidence>
<dbReference type="Gene3D" id="3.20.20.30">
    <property type="entry name" value="Luciferase-like domain"/>
    <property type="match status" value="1"/>
</dbReference>
<dbReference type="InterPro" id="IPR050766">
    <property type="entry name" value="Bact_Lucif_Oxidored"/>
</dbReference>
<dbReference type="InterPro" id="IPR019949">
    <property type="entry name" value="CmoO-like"/>
</dbReference>
<dbReference type="RefSeq" id="WP_012109952.1">
    <property type="nucleotide sequence ID" value="NC_009719.1"/>
</dbReference>
<dbReference type="GO" id="GO:0016705">
    <property type="term" value="F:oxidoreductase activity, acting on paired donors, with incorporation or reduction of molecular oxygen"/>
    <property type="evidence" value="ECO:0007669"/>
    <property type="project" value="InterPro"/>
</dbReference>
<evidence type="ECO:0000313" key="5">
    <source>
        <dbReference type="Proteomes" id="UP000006377"/>
    </source>
</evidence>
<dbReference type="KEGG" id="pla:Plav_1074"/>
<dbReference type="STRING" id="402881.Plav_1074"/>
<dbReference type="Pfam" id="PF00296">
    <property type="entry name" value="Bac_luciferase"/>
    <property type="match status" value="1"/>
</dbReference>
<dbReference type="InterPro" id="IPR011251">
    <property type="entry name" value="Luciferase-like_dom"/>
</dbReference>
<name>A7HS13_PARL1</name>
<evidence type="ECO:0000259" key="3">
    <source>
        <dbReference type="Pfam" id="PF00296"/>
    </source>
</evidence>
<organism evidence="4 5">
    <name type="scientific">Parvibaculum lavamentivorans (strain DS-1 / DSM 13023 / NCIMB 13966)</name>
    <dbReference type="NCBI Taxonomy" id="402881"/>
    <lineage>
        <taxon>Bacteria</taxon>
        <taxon>Pseudomonadati</taxon>
        <taxon>Pseudomonadota</taxon>
        <taxon>Alphaproteobacteria</taxon>
        <taxon>Hyphomicrobiales</taxon>
        <taxon>Parvibaculaceae</taxon>
        <taxon>Parvibaculum</taxon>
    </lineage>
</organism>
<accession>A7HS13</accession>